<dbReference type="AlphaFoldDB" id="A0A511FH75"/>
<dbReference type="EMBL" id="BJVQ01000088">
    <property type="protein sequence ID" value="GEL48580.1"/>
    <property type="molecule type" value="Genomic_DNA"/>
</dbReference>
<reference evidence="2 4" key="1">
    <citation type="submission" date="2019-07" db="EMBL/GenBank/DDBJ databases">
        <title>Whole genome shotgun sequence of Cellulomonas hominis NBRC 16055.</title>
        <authorList>
            <person name="Hosoyama A."/>
            <person name="Uohara A."/>
            <person name="Ohji S."/>
            <person name="Ichikawa N."/>
        </authorList>
    </citation>
    <scope>NUCLEOTIDE SEQUENCE [LARGE SCALE GENOMIC DNA]</scope>
    <source>
        <strain evidence="2 4">NBRC 16055</strain>
    </source>
</reference>
<proteinExistence type="predicted"/>
<protein>
    <submittedName>
        <fullName evidence="2">Uncharacterized protein</fullName>
    </submittedName>
</protein>
<evidence type="ECO:0000313" key="4">
    <source>
        <dbReference type="Proteomes" id="UP000321723"/>
    </source>
</evidence>
<sequence>MSAAYWGGFATPFLIAAALGLVLLVLRGLLVLRAKAAVWRPRFTDDPMRRAREAAALAIADRFLVLRLPGGRIIAWRRTVNDLSDPARQTYAHVYDALMDAAADPHASRDAYGARYYGGRDMSEQGAFE</sequence>
<accession>A0A511FH75</accession>
<keyword evidence="1" id="KW-0472">Membrane</keyword>
<keyword evidence="4" id="KW-1185">Reference proteome</keyword>
<evidence type="ECO:0000313" key="5">
    <source>
        <dbReference type="Proteomes" id="UP000564629"/>
    </source>
</evidence>
<dbReference type="EMBL" id="JACHDN010000001">
    <property type="protein sequence ID" value="MBB5474718.1"/>
    <property type="molecule type" value="Genomic_DNA"/>
</dbReference>
<dbReference type="RefSeq" id="WP_146840563.1">
    <property type="nucleotide sequence ID" value="NZ_BJVQ01000088.1"/>
</dbReference>
<comment type="caution">
    <text evidence="2">The sequence shown here is derived from an EMBL/GenBank/DDBJ whole genome shotgun (WGS) entry which is preliminary data.</text>
</comment>
<reference evidence="3 5" key="2">
    <citation type="submission" date="2020-08" db="EMBL/GenBank/DDBJ databases">
        <title>Sequencing the genomes of 1000 actinobacteria strains.</title>
        <authorList>
            <person name="Klenk H.-P."/>
        </authorList>
    </citation>
    <scope>NUCLEOTIDE SEQUENCE [LARGE SCALE GENOMIC DNA]</scope>
    <source>
        <strain evidence="3 5">DSM 9581</strain>
    </source>
</reference>
<keyword evidence="1" id="KW-0812">Transmembrane</keyword>
<evidence type="ECO:0000256" key="1">
    <source>
        <dbReference type="SAM" id="Phobius"/>
    </source>
</evidence>
<name>A0A511FH75_9CELL</name>
<gene>
    <name evidence="2" type="ORF">CHO01_36960</name>
    <name evidence="3" type="ORF">HNR08_003454</name>
</gene>
<keyword evidence="1" id="KW-1133">Transmembrane helix</keyword>
<dbReference type="Proteomes" id="UP000321723">
    <property type="component" value="Unassembled WGS sequence"/>
</dbReference>
<evidence type="ECO:0000313" key="3">
    <source>
        <dbReference type="EMBL" id="MBB5474718.1"/>
    </source>
</evidence>
<evidence type="ECO:0000313" key="2">
    <source>
        <dbReference type="EMBL" id="GEL48580.1"/>
    </source>
</evidence>
<feature type="transmembrane region" description="Helical" evidence="1">
    <location>
        <begin position="12"/>
        <end position="32"/>
    </location>
</feature>
<organism evidence="2 4">
    <name type="scientific">Cellulomonas hominis</name>
    <dbReference type="NCBI Taxonomy" id="156981"/>
    <lineage>
        <taxon>Bacteria</taxon>
        <taxon>Bacillati</taxon>
        <taxon>Actinomycetota</taxon>
        <taxon>Actinomycetes</taxon>
        <taxon>Micrococcales</taxon>
        <taxon>Cellulomonadaceae</taxon>
        <taxon>Cellulomonas</taxon>
    </lineage>
</organism>
<dbReference type="Proteomes" id="UP000564629">
    <property type="component" value="Unassembled WGS sequence"/>
</dbReference>